<dbReference type="EMBL" id="CM000914">
    <property type="protein sequence ID" value="EFG03531.2"/>
    <property type="molecule type" value="Genomic_DNA"/>
</dbReference>
<name>D5SHY8_STRCL</name>
<evidence type="ECO:0000313" key="2">
    <source>
        <dbReference type="EMBL" id="EFG03531.2"/>
    </source>
</evidence>
<feature type="chain" id="PRO_5003075988" description="Peptidase inhibitor family I36" evidence="1">
    <location>
        <begin position="33"/>
        <end position="132"/>
    </location>
</feature>
<keyword evidence="1" id="KW-0732">Signal</keyword>
<reference evidence="2 3" key="1">
    <citation type="journal article" date="2010" name="Genome Biol. Evol.">
        <title>The sequence of a 1.8-mb bacterial linear plasmid reveals a rich evolutionary reservoir of secondary metabolic pathways.</title>
        <authorList>
            <person name="Medema M.H."/>
            <person name="Trefzer A."/>
            <person name="Kovalchuk A."/>
            <person name="van den Berg M."/>
            <person name="Mueller U."/>
            <person name="Heijne W."/>
            <person name="Wu L."/>
            <person name="Alam M.T."/>
            <person name="Ronning C.M."/>
            <person name="Nierman W.C."/>
            <person name="Bovenberg R.A.L."/>
            <person name="Breitling R."/>
            <person name="Takano E."/>
        </authorList>
    </citation>
    <scope>NUCLEOTIDE SEQUENCE [LARGE SCALE GENOMIC DNA]</scope>
    <source>
        <strain evidence="3">ATCC 27064 / DSM 738 / JCM 4710 / NBRC 13307 / NCIMB 12785 / NRRL 3585 / VKM Ac-602</strain>
        <plasmid evidence="2">pSCL4</plasmid>
    </source>
</reference>
<dbReference type="Pfam" id="PF03995">
    <property type="entry name" value="Inhibitor_I36"/>
    <property type="match status" value="1"/>
</dbReference>
<organism evidence="2 3">
    <name type="scientific">Streptomyces clavuligerus</name>
    <dbReference type="NCBI Taxonomy" id="1901"/>
    <lineage>
        <taxon>Bacteria</taxon>
        <taxon>Bacillati</taxon>
        <taxon>Actinomycetota</taxon>
        <taxon>Actinomycetes</taxon>
        <taxon>Kitasatosporales</taxon>
        <taxon>Streptomycetaceae</taxon>
        <taxon>Streptomyces</taxon>
    </lineage>
</organism>
<geneLocation type="plasmid" evidence="2 3">
    <name>pSCL4</name>
</geneLocation>
<feature type="signal peptide" evidence="1">
    <location>
        <begin position="1"/>
        <end position="32"/>
    </location>
</feature>
<accession>D5SHY8</accession>
<keyword evidence="3" id="KW-1185">Reference proteome</keyword>
<evidence type="ECO:0008006" key="4">
    <source>
        <dbReference type="Google" id="ProtNLM"/>
    </source>
</evidence>
<evidence type="ECO:0000313" key="3">
    <source>
        <dbReference type="Proteomes" id="UP000002357"/>
    </source>
</evidence>
<dbReference type="Proteomes" id="UP000002357">
    <property type="component" value="Plasmid pSCL4"/>
</dbReference>
<evidence type="ECO:0000256" key="1">
    <source>
        <dbReference type="SAM" id="SignalP"/>
    </source>
</evidence>
<dbReference type="AlphaFoldDB" id="D5SHY8"/>
<dbReference type="eggNOG" id="ENOG502ZUN0">
    <property type="taxonomic scope" value="Bacteria"/>
</dbReference>
<sequence>MKKRKAPVRLRLAALTGAFVAAFALGTVQAPAASASPSDCRASWFCAWEHMNYEGSFVSTNQSLPYVSNAFNDKATSYWNRTSWYVTLYPDADYRSGCMMNSIPPGGSSPLLPGHLNDKVSSYTITPHPVCH</sequence>
<keyword evidence="2" id="KW-0614">Plasmid</keyword>
<proteinExistence type="predicted"/>
<protein>
    <recommendedName>
        <fullName evidence="4">Peptidase inhibitor family I36</fullName>
    </recommendedName>
</protein>
<gene>
    <name evidence="2" type="ORF">SCLAV_p0036</name>
</gene>
<dbReference type="Gene3D" id="2.60.20.10">
    <property type="entry name" value="Crystallins"/>
    <property type="match status" value="1"/>
</dbReference>